<dbReference type="Gramene" id="PUZ46143">
    <property type="protein sequence ID" value="PUZ46143"/>
    <property type="gene ID" value="GQ55_7G026100"/>
</dbReference>
<feature type="region of interest" description="Disordered" evidence="10">
    <location>
        <begin position="79"/>
        <end position="116"/>
    </location>
</feature>
<dbReference type="GO" id="GO:0003676">
    <property type="term" value="F:nucleic acid binding"/>
    <property type="evidence" value="ECO:0007669"/>
    <property type="project" value="InterPro"/>
</dbReference>
<proteinExistence type="predicted"/>
<feature type="compositionally biased region" description="Low complexity" evidence="10">
    <location>
        <begin position="86"/>
        <end position="96"/>
    </location>
</feature>
<keyword evidence="3" id="KW-0479">Metal-binding</keyword>
<dbReference type="InterPro" id="IPR012337">
    <property type="entry name" value="RNaseH-like_sf"/>
</dbReference>
<comment type="subcellular location">
    <subcellularLocation>
        <location evidence="1">Nucleus</location>
    </subcellularLocation>
</comment>
<dbReference type="GO" id="GO:0005634">
    <property type="term" value="C:nucleus"/>
    <property type="evidence" value="ECO:0007669"/>
    <property type="project" value="UniProtKB-SubCell"/>
</dbReference>
<dbReference type="SMART" id="SM00474">
    <property type="entry name" value="35EXOc"/>
    <property type="match status" value="1"/>
</dbReference>
<keyword evidence="7" id="KW-0539">Nucleus</keyword>
<keyword evidence="5" id="KW-0269">Exonuclease</keyword>
<dbReference type="EMBL" id="CM009755">
    <property type="protein sequence ID" value="PUZ46143.1"/>
    <property type="molecule type" value="Genomic_DNA"/>
</dbReference>
<dbReference type="InterPro" id="IPR002562">
    <property type="entry name" value="3'-5'_exonuclease_dom"/>
</dbReference>
<evidence type="ECO:0000256" key="6">
    <source>
        <dbReference type="ARBA" id="ARBA00022842"/>
    </source>
</evidence>
<dbReference type="Gene3D" id="3.30.420.10">
    <property type="entry name" value="Ribonuclease H-like superfamily/Ribonuclease H"/>
    <property type="match status" value="1"/>
</dbReference>
<dbReference type="STRING" id="1504633.A0A2T7CS90"/>
<evidence type="ECO:0000256" key="3">
    <source>
        <dbReference type="ARBA" id="ARBA00022723"/>
    </source>
</evidence>
<evidence type="ECO:0000256" key="7">
    <source>
        <dbReference type="ARBA" id="ARBA00023242"/>
    </source>
</evidence>
<feature type="compositionally biased region" description="Polar residues" evidence="10">
    <location>
        <begin position="97"/>
        <end position="116"/>
    </location>
</feature>
<evidence type="ECO:0000256" key="10">
    <source>
        <dbReference type="SAM" id="MobiDB-lite"/>
    </source>
</evidence>
<dbReference type="GO" id="GO:0008408">
    <property type="term" value="F:3'-5' exonuclease activity"/>
    <property type="evidence" value="ECO:0007669"/>
    <property type="project" value="InterPro"/>
</dbReference>
<organism evidence="12 13">
    <name type="scientific">Panicum hallii var. hallii</name>
    <dbReference type="NCBI Taxonomy" id="1504633"/>
    <lineage>
        <taxon>Eukaryota</taxon>
        <taxon>Viridiplantae</taxon>
        <taxon>Streptophyta</taxon>
        <taxon>Embryophyta</taxon>
        <taxon>Tracheophyta</taxon>
        <taxon>Spermatophyta</taxon>
        <taxon>Magnoliopsida</taxon>
        <taxon>Liliopsida</taxon>
        <taxon>Poales</taxon>
        <taxon>Poaceae</taxon>
        <taxon>PACMAD clade</taxon>
        <taxon>Panicoideae</taxon>
        <taxon>Panicodae</taxon>
        <taxon>Paniceae</taxon>
        <taxon>Panicinae</taxon>
        <taxon>Panicum</taxon>
        <taxon>Panicum sect. Panicum</taxon>
    </lineage>
</organism>
<dbReference type="CDD" id="cd06141">
    <property type="entry name" value="WRN_exo"/>
    <property type="match status" value="1"/>
</dbReference>
<reference evidence="12 13" key="1">
    <citation type="submission" date="2018-04" db="EMBL/GenBank/DDBJ databases">
        <title>WGS assembly of Panicum hallii var. hallii HAL2.</title>
        <authorList>
            <person name="Lovell J."/>
            <person name="Jenkins J."/>
            <person name="Lowry D."/>
            <person name="Mamidi S."/>
            <person name="Sreedasyam A."/>
            <person name="Weng X."/>
            <person name="Barry K."/>
            <person name="Bonette J."/>
            <person name="Campitelli B."/>
            <person name="Daum C."/>
            <person name="Gordon S."/>
            <person name="Gould B."/>
            <person name="Lipzen A."/>
            <person name="MacQueen A."/>
            <person name="Palacio-Mejia J."/>
            <person name="Plott C."/>
            <person name="Shakirov E."/>
            <person name="Shu S."/>
            <person name="Yoshinaga Y."/>
            <person name="Zane M."/>
            <person name="Rokhsar D."/>
            <person name="Grimwood J."/>
            <person name="Schmutz J."/>
            <person name="Juenger T."/>
        </authorList>
    </citation>
    <scope>NUCLEOTIDE SEQUENCE [LARGE SCALE GENOMIC DNA]</scope>
    <source>
        <strain evidence="13">cv. HAL2</strain>
    </source>
</reference>
<gene>
    <name evidence="12" type="ORF">GQ55_7G026100</name>
</gene>
<evidence type="ECO:0000256" key="5">
    <source>
        <dbReference type="ARBA" id="ARBA00022839"/>
    </source>
</evidence>
<evidence type="ECO:0000256" key="1">
    <source>
        <dbReference type="ARBA" id="ARBA00004123"/>
    </source>
</evidence>
<evidence type="ECO:0000256" key="9">
    <source>
        <dbReference type="ARBA" id="ARBA00042761"/>
    </source>
</evidence>
<dbReference type="OrthoDB" id="1920326at2759"/>
<keyword evidence="4" id="KW-0378">Hydrolase</keyword>
<keyword evidence="6" id="KW-0460">Magnesium</keyword>
<evidence type="ECO:0000256" key="8">
    <source>
        <dbReference type="ARBA" id="ARBA00040531"/>
    </source>
</evidence>
<evidence type="ECO:0000256" key="2">
    <source>
        <dbReference type="ARBA" id="ARBA00022722"/>
    </source>
</evidence>
<dbReference type="AlphaFoldDB" id="A0A2T7CS90"/>
<feature type="region of interest" description="Disordered" evidence="10">
    <location>
        <begin position="1"/>
        <end position="56"/>
    </location>
</feature>
<sequence length="339" mass="37179">MFPPPPSFKTEKKNKNGNPIFFLPGKRLRRARASSMVIHHPGASAAPASSVGDDDFHWDDAAEAELQAIEAAYASAKRRRLPDWTSPSPSSRPRYSQTRVSGGYSQSPVSGGSTPSWVLTPPSFQGNVRARHQPISFGGKIVYCRTSSEVEKAAMDILGKIEGIKAPGPVSLGFDLEWRPFAGRGEPPCKVAVMQLCMEKTLCYVLHIAHSGVPPKLKSLLEDNSSIKVGICIDNDARKMLNDYDTCVQPLMDLSILAKAKLAGPPKRWSLASLTEMITCKELPKPSNIRMGNWEADVLTKKQLQYAATDAYISWYLYEALQSLPDCNAEAEIESVKVS</sequence>
<protein>
    <recommendedName>
        <fullName evidence="8">3'-5' exonuclease</fullName>
    </recommendedName>
    <alternativeName>
        <fullName evidence="9">Werner Syndrome-like exonuclease</fullName>
    </alternativeName>
</protein>
<name>A0A2T7CS90_9POAL</name>
<dbReference type="InterPro" id="IPR051132">
    <property type="entry name" value="3-5_Exonuclease_domain"/>
</dbReference>
<dbReference type="Proteomes" id="UP000244336">
    <property type="component" value="Chromosome 7"/>
</dbReference>
<keyword evidence="13" id="KW-1185">Reference proteome</keyword>
<dbReference type="Pfam" id="PF01612">
    <property type="entry name" value="DNA_pol_A_exo1"/>
    <property type="match status" value="1"/>
</dbReference>
<evidence type="ECO:0000313" key="13">
    <source>
        <dbReference type="Proteomes" id="UP000244336"/>
    </source>
</evidence>
<evidence type="ECO:0000313" key="12">
    <source>
        <dbReference type="EMBL" id="PUZ46143.1"/>
    </source>
</evidence>
<dbReference type="PANTHER" id="PTHR13620:SF109">
    <property type="entry name" value="3'-5' EXONUCLEASE"/>
    <property type="match status" value="1"/>
</dbReference>
<dbReference type="GO" id="GO:0046872">
    <property type="term" value="F:metal ion binding"/>
    <property type="evidence" value="ECO:0007669"/>
    <property type="project" value="UniProtKB-KW"/>
</dbReference>
<accession>A0A2T7CS90</accession>
<feature type="domain" description="3'-5' exonuclease" evidence="11">
    <location>
        <begin position="141"/>
        <end position="326"/>
    </location>
</feature>
<dbReference type="GO" id="GO:0006139">
    <property type="term" value="P:nucleobase-containing compound metabolic process"/>
    <property type="evidence" value="ECO:0007669"/>
    <property type="project" value="InterPro"/>
</dbReference>
<dbReference type="SUPFAM" id="SSF53098">
    <property type="entry name" value="Ribonuclease H-like"/>
    <property type="match status" value="1"/>
</dbReference>
<dbReference type="PANTHER" id="PTHR13620">
    <property type="entry name" value="3-5 EXONUCLEASE"/>
    <property type="match status" value="1"/>
</dbReference>
<evidence type="ECO:0000259" key="11">
    <source>
        <dbReference type="SMART" id="SM00474"/>
    </source>
</evidence>
<dbReference type="InterPro" id="IPR036397">
    <property type="entry name" value="RNaseH_sf"/>
</dbReference>
<keyword evidence="2" id="KW-0540">Nuclease</keyword>
<dbReference type="FunFam" id="3.30.420.10:FF:000114">
    <property type="entry name" value="Werner Syndrome-like exonuclease"/>
    <property type="match status" value="1"/>
</dbReference>
<evidence type="ECO:0000256" key="4">
    <source>
        <dbReference type="ARBA" id="ARBA00022801"/>
    </source>
</evidence>